<accession>A0A6A3ZL52</accession>
<feature type="transmembrane region" description="Helical" evidence="1">
    <location>
        <begin position="27"/>
        <end position="45"/>
    </location>
</feature>
<evidence type="ECO:0000256" key="1">
    <source>
        <dbReference type="SAM" id="Phobius"/>
    </source>
</evidence>
<gene>
    <name evidence="2" type="ORF">PF002_g11080</name>
</gene>
<proteinExistence type="predicted"/>
<feature type="transmembrane region" description="Helical" evidence="1">
    <location>
        <begin position="133"/>
        <end position="152"/>
    </location>
</feature>
<keyword evidence="1" id="KW-0472">Membrane</keyword>
<dbReference type="EMBL" id="QXGD01000498">
    <property type="protein sequence ID" value="KAE9237006.1"/>
    <property type="molecule type" value="Genomic_DNA"/>
</dbReference>
<dbReference type="SUPFAM" id="SSF52058">
    <property type="entry name" value="L domain-like"/>
    <property type="match status" value="1"/>
</dbReference>
<comment type="caution">
    <text evidence="2">The sequence shown here is derived from an EMBL/GenBank/DDBJ whole genome shotgun (WGS) entry which is preliminary data.</text>
</comment>
<keyword evidence="1" id="KW-1133">Transmembrane helix</keyword>
<organism evidence="2 3">
    <name type="scientific">Phytophthora fragariae</name>
    <dbReference type="NCBI Taxonomy" id="53985"/>
    <lineage>
        <taxon>Eukaryota</taxon>
        <taxon>Sar</taxon>
        <taxon>Stramenopiles</taxon>
        <taxon>Oomycota</taxon>
        <taxon>Peronosporomycetes</taxon>
        <taxon>Peronosporales</taxon>
        <taxon>Peronosporaceae</taxon>
        <taxon>Phytophthora</taxon>
    </lineage>
</organism>
<dbReference type="AlphaFoldDB" id="A0A6A3ZL52"/>
<sequence length="420" mass="47788">MNAFSCAVMMFLPDSYAGLTEVIVDITFDFLFAVAFPMLTVIYCLSSFRLDYAKLSINMEIFPLGAFEREASVIANPVQTDIIYKTLKSLQISSVLLLISRVGVSFVVAYRLYHAVDLIRNPDKRPTRLYPRRHRLSVAFFLVVVVGLVVFVEESIRTSSIACQAHPECAVKAHRWTIVKDGSLTQCPCRALIDGDIAPKSYAEWMAPVDVTAKVVQLASTGDLRTVKLTNRYLPVLPEELRLCREMQYMSLMYTSTERIPVWAKEFVHLEYLYIEGASNSSLLELPDDMFKDMSSLTFIHLGTHPQLQQLPSFEGLDNLKTLVLAVLVSLVELPSFDSLYNLERMELTTLPTITTLPDFKSLQKLKTFIRIECRLFTIESVRPHCEECDARTHCKIQLDSFSAARNDVLWTKYPSTRYT</sequence>
<reference evidence="2 3" key="1">
    <citation type="submission" date="2018-08" db="EMBL/GenBank/DDBJ databases">
        <title>Genomic investigation of the strawberry pathogen Phytophthora fragariae indicates pathogenicity is determined by transcriptional variation in three key races.</title>
        <authorList>
            <person name="Adams T.M."/>
            <person name="Armitage A.D."/>
            <person name="Sobczyk M.K."/>
            <person name="Bates H.J."/>
            <person name="Dunwell J.M."/>
            <person name="Nellist C.F."/>
            <person name="Harrison R.J."/>
        </authorList>
    </citation>
    <scope>NUCLEOTIDE SEQUENCE [LARGE SCALE GENOMIC DNA]</scope>
    <source>
        <strain evidence="2 3">BC-1</strain>
    </source>
</reference>
<dbReference type="InterPro" id="IPR032675">
    <property type="entry name" value="LRR_dom_sf"/>
</dbReference>
<dbReference type="Proteomes" id="UP000440367">
    <property type="component" value="Unassembled WGS sequence"/>
</dbReference>
<name>A0A6A3ZL52_9STRA</name>
<evidence type="ECO:0000313" key="3">
    <source>
        <dbReference type="Proteomes" id="UP000440367"/>
    </source>
</evidence>
<protein>
    <submittedName>
        <fullName evidence="2">Uncharacterized protein</fullName>
    </submittedName>
</protein>
<dbReference type="Gene3D" id="3.80.10.10">
    <property type="entry name" value="Ribonuclease Inhibitor"/>
    <property type="match status" value="1"/>
</dbReference>
<evidence type="ECO:0000313" key="2">
    <source>
        <dbReference type="EMBL" id="KAE9237006.1"/>
    </source>
</evidence>
<keyword evidence="1" id="KW-0812">Transmembrane</keyword>